<evidence type="ECO:0000313" key="4">
    <source>
        <dbReference type="Proteomes" id="UP000799753"/>
    </source>
</evidence>
<reference evidence="3" key="1">
    <citation type="journal article" date="2020" name="Stud. Mycol.">
        <title>101 Dothideomycetes genomes: a test case for predicting lifestyles and emergence of pathogens.</title>
        <authorList>
            <person name="Haridas S."/>
            <person name="Albert R."/>
            <person name="Binder M."/>
            <person name="Bloem J."/>
            <person name="Labutti K."/>
            <person name="Salamov A."/>
            <person name="Andreopoulos B."/>
            <person name="Baker S."/>
            <person name="Barry K."/>
            <person name="Bills G."/>
            <person name="Bluhm B."/>
            <person name="Cannon C."/>
            <person name="Castanera R."/>
            <person name="Culley D."/>
            <person name="Daum C."/>
            <person name="Ezra D."/>
            <person name="Gonzalez J."/>
            <person name="Henrissat B."/>
            <person name="Kuo A."/>
            <person name="Liang C."/>
            <person name="Lipzen A."/>
            <person name="Lutzoni F."/>
            <person name="Magnuson J."/>
            <person name="Mondo S."/>
            <person name="Nolan M."/>
            <person name="Ohm R."/>
            <person name="Pangilinan J."/>
            <person name="Park H.-J."/>
            <person name="Ramirez L."/>
            <person name="Alfaro M."/>
            <person name="Sun H."/>
            <person name="Tritt A."/>
            <person name="Yoshinaga Y."/>
            <person name="Zwiers L.-H."/>
            <person name="Turgeon B."/>
            <person name="Goodwin S."/>
            <person name="Spatafora J."/>
            <person name="Crous P."/>
            <person name="Grigoriev I."/>
        </authorList>
    </citation>
    <scope>NUCLEOTIDE SEQUENCE</scope>
    <source>
        <strain evidence="3">CBS 473.64</strain>
    </source>
</reference>
<keyword evidence="4" id="KW-1185">Reference proteome</keyword>
<proteinExistence type="predicted"/>
<feature type="region of interest" description="Disordered" evidence="2">
    <location>
        <begin position="1"/>
        <end position="35"/>
    </location>
</feature>
<feature type="compositionally biased region" description="Polar residues" evidence="2">
    <location>
        <begin position="1"/>
        <end position="18"/>
    </location>
</feature>
<feature type="compositionally biased region" description="Basic and acidic residues" evidence="2">
    <location>
        <begin position="22"/>
        <end position="35"/>
    </location>
</feature>
<keyword evidence="1" id="KW-0175">Coiled coil</keyword>
<name>A0A6A6RK36_9PLEO</name>
<evidence type="ECO:0000313" key="3">
    <source>
        <dbReference type="EMBL" id="KAF2634408.1"/>
    </source>
</evidence>
<dbReference type="EMBL" id="MU006831">
    <property type="protein sequence ID" value="KAF2634408.1"/>
    <property type="molecule type" value="Genomic_DNA"/>
</dbReference>
<evidence type="ECO:0000256" key="2">
    <source>
        <dbReference type="SAM" id="MobiDB-lite"/>
    </source>
</evidence>
<dbReference type="Proteomes" id="UP000799753">
    <property type="component" value="Unassembled WGS sequence"/>
</dbReference>
<sequence length="148" mass="17083">MDDNQLATSCAGLVNSTGAEPPRNRIHEEGGNAEKRTNLNISVRSHSGFRSRKSTPGDVDLRVRVLELKLERISNEKRRLRAIVDYYQRDYGKRHEERESRQMILEKDNELACARARIEELEVQVESLKDQFKILEGRYRGIVGEKGM</sequence>
<dbReference type="AlphaFoldDB" id="A0A6A6RK36"/>
<accession>A0A6A6RK36</accession>
<gene>
    <name evidence="3" type="ORF">P280DRAFT_524136</name>
</gene>
<feature type="coiled-coil region" evidence="1">
    <location>
        <begin position="63"/>
        <end position="138"/>
    </location>
</feature>
<protein>
    <submittedName>
        <fullName evidence="3">Uncharacterized protein</fullName>
    </submittedName>
</protein>
<evidence type="ECO:0000256" key="1">
    <source>
        <dbReference type="SAM" id="Coils"/>
    </source>
</evidence>
<organism evidence="3 4">
    <name type="scientific">Massarina eburnea CBS 473.64</name>
    <dbReference type="NCBI Taxonomy" id="1395130"/>
    <lineage>
        <taxon>Eukaryota</taxon>
        <taxon>Fungi</taxon>
        <taxon>Dikarya</taxon>
        <taxon>Ascomycota</taxon>
        <taxon>Pezizomycotina</taxon>
        <taxon>Dothideomycetes</taxon>
        <taxon>Pleosporomycetidae</taxon>
        <taxon>Pleosporales</taxon>
        <taxon>Massarineae</taxon>
        <taxon>Massarinaceae</taxon>
        <taxon>Massarina</taxon>
    </lineage>
</organism>